<accession>A0A6H0S4G0</accession>
<dbReference type="KEGG" id="mfre:EXE63_16130"/>
<evidence type="ECO:0000313" key="2">
    <source>
        <dbReference type="Proteomes" id="UP000501849"/>
    </source>
</evidence>
<protein>
    <submittedName>
        <fullName evidence="1">Acyl-CoA thioesterase</fullName>
    </submittedName>
</protein>
<dbReference type="CDD" id="cd00586">
    <property type="entry name" value="4HBT"/>
    <property type="match status" value="1"/>
</dbReference>
<keyword evidence="2" id="KW-1185">Reference proteome</keyword>
<dbReference type="InterPro" id="IPR029069">
    <property type="entry name" value="HotDog_dom_sf"/>
</dbReference>
<dbReference type="Pfam" id="PF13279">
    <property type="entry name" value="4HBT_2"/>
    <property type="match status" value="1"/>
</dbReference>
<gene>
    <name evidence="1" type="ORF">EXE63_16130</name>
</gene>
<dbReference type="AlphaFoldDB" id="A0A6H0S4G0"/>
<dbReference type="Gene3D" id="3.10.129.10">
    <property type="entry name" value="Hotdog Thioesterase"/>
    <property type="match status" value="1"/>
</dbReference>
<sequence>MTSEIALVPATERPHPARLSKALYPVTGVALARYGDMDANGHVNNLALESMHENARAEFNERIFPGIYDPAARTIRLVTANNVVHFLAEVHWPSTIETGLGIGRLGRTSYVVSTALFVGEDCVGLCDTVLVMLGDDGPMPIPQQARELLGAHLLRA</sequence>
<organism evidence="1 2">
    <name type="scientific">Mycolicibacterium frederiksbergense</name>
    <dbReference type="NCBI Taxonomy" id="117567"/>
    <lineage>
        <taxon>Bacteria</taxon>
        <taxon>Bacillati</taxon>
        <taxon>Actinomycetota</taxon>
        <taxon>Actinomycetes</taxon>
        <taxon>Mycobacteriales</taxon>
        <taxon>Mycobacteriaceae</taxon>
        <taxon>Mycolicibacterium</taxon>
    </lineage>
</organism>
<reference evidence="1 2" key="1">
    <citation type="submission" date="2019-04" db="EMBL/GenBank/DDBJ databases">
        <title>Draft, Whole-Genome Sequence of the Anthracene-degrading Mycobacterium frederiksbergense LB501T, Isolated from a Polycyclic Aromatic Hydrocarbon (PAH)-Contaminated Soil.</title>
        <authorList>
            <person name="Augelletti F."/>
        </authorList>
    </citation>
    <scope>NUCLEOTIDE SEQUENCE [LARGE SCALE GENOMIC DNA]</scope>
    <source>
        <strain evidence="1 2">LB 501T</strain>
    </source>
</reference>
<evidence type="ECO:0000313" key="1">
    <source>
        <dbReference type="EMBL" id="QIV82238.1"/>
    </source>
</evidence>
<dbReference type="SUPFAM" id="SSF54637">
    <property type="entry name" value="Thioesterase/thiol ester dehydrase-isomerase"/>
    <property type="match status" value="1"/>
</dbReference>
<proteinExistence type="predicted"/>
<dbReference type="EMBL" id="CP038799">
    <property type="protein sequence ID" value="QIV82238.1"/>
    <property type="molecule type" value="Genomic_DNA"/>
</dbReference>
<dbReference type="Proteomes" id="UP000501849">
    <property type="component" value="Chromosome"/>
</dbReference>
<dbReference type="RefSeq" id="WP_168142760.1">
    <property type="nucleotide sequence ID" value="NZ_CBCSDT010000001.1"/>
</dbReference>
<name>A0A6H0S4G0_9MYCO</name>